<keyword evidence="5 7" id="KW-0119">Carbohydrate metabolism</keyword>
<keyword evidence="3" id="KW-0479">Metal-binding</keyword>
<dbReference type="InterPro" id="IPR006543">
    <property type="entry name" value="Histidinol-phos"/>
</dbReference>
<dbReference type="NCBIfam" id="TIGR01656">
    <property type="entry name" value="Histidinol-ppas"/>
    <property type="match status" value="1"/>
</dbReference>
<dbReference type="Proteomes" id="UP000690515">
    <property type="component" value="Unassembled WGS sequence"/>
</dbReference>
<comment type="caution">
    <text evidence="8">The sequence shown here is derived from an EMBL/GenBank/DDBJ whole genome shotgun (WGS) entry which is preliminary data.</text>
</comment>
<dbReference type="SUPFAM" id="SSF56784">
    <property type="entry name" value="HAD-like"/>
    <property type="match status" value="1"/>
</dbReference>
<dbReference type="InterPro" id="IPR006549">
    <property type="entry name" value="HAD-SF_hydro_IIIA"/>
</dbReference>
<evidence type="ECO:0000313" key="9">
    <source>
        <dbReference type="Proteomes" id="UP000690515"/>
    </source>
</evidence>
<dbReference type="EMBL" id="JAGSOY010000023">
    <property type="protein sequence ID" value="MBU2711694.1"/>
    <property type="molecule type" value="Genomic_DNA"/>
</dbReference>
<reference evidence="8 9" key="1">
    <citation type="submission" date="2021-04" db="EMBL/GenBank/DDBJ databases">
        <authorList>
            <person name="Pira H."/>
            <person name="Risdian C."/>
            <person name="Wink J."/>
        </authorList>
    </citation>
    <scope>NUCLEOTIDE SEQUENCE [LARGE SCALE GENOMIC DNA]</scope>
    <source>
        <strain evidence="8 9">WH53</strain>
    </source>
</reference>
<comment type="similarity">
    <text evidence="7">Belongs to the gmhB family.</text>
</comment>
<evidence type="ECO:0000313" key="8">
    <source>
        <dbReference type="EMBL" id="MBU2711694.1"/>
    </source>
</evidence>
<dbReference type="PIRSF" id="PIRSF004682">
    <property type="entry name" value="GmhB"/>
    <property type="match status" value="1"/>
</dbReference>
<dbReference type="PANTHER" id="PTHR42891">
    <property type="entry name" value="D-GLYCERO-BETA-D-MANNO-HEPTOSE-1,7-BISPHOSPHATE 7-PHOSPHATASE"/>
    <property type="match status" value="1"/>
</dbReference>
<organism evidence="8 9">
    <name type="scientific">Zooshikella harenae</name>
    <dbReference type="NCBI Taxonomy" id="2827238"/>
    <lineage>
        <taxon>Bacteria</taxon>
        <taxon>Pseudomonadati</taxon>
        <taxon>Pseudomonadota</taxon>
        <taxon>Gammaproteobacteria</taxon>
        <taxon>Oceanospirillales</taxon>
        <taxon>Zooshikellaceae</taxon>
        <taxon>Zooshikella</taxon>
    </lineage>
</organism>
<dbReference type="CDD" id="cd07503">
    <property type="entry name" value="HAD_HisB-N"/>
    <property type="match status" value="1"/>
</dbReference>
<name>A0ABS5ZCA9_9GAMM</name>
<evidence type="ECO:0000256" key="5">
    <source>
        <dbReference type="ARBA" id="ARBA00023277"/>
    </source>
</evidence>
<protein>
    <recommendedName>
        <fullName evidence="6 7">D,D-heptose 1,7-bisphosphate phosphatase</fullName>
        <ecNumber evidence="7">3.1.3.-</ecNumber>
    </recommendedName>
</protein>
<dbReference type="PANTHER" id="PTHR42891:SF1">
    <property type="entry name" value="D-GLYCERO-BETA-D-MANNO-HEPTOSE-1,7-BISPHOSPHATE 7-PHOSPHATASE"/>
    <property type="match status" value="1"/>
</dbReference>
<dbReference type="NCBIfam" id="TIGR01662">
    <property type="entry name" value="HAD-SF-IIIA"/>
    <property type="match status" value="1"/>
</dbReference>
<dbReference type="InterPro" id="IPR023214">
    <property type="entry name" value="HAD_sf"/>
</dbReference>
<keyword evidence="9" id="KW-1185">Reference proteome</keyword>
<dbReference type="NCBIfam" id="NF006506">
    <property type="entry name" value="PRK08942.1"/>
    <property type="match status" value="1"/>
</dbReference>
<evidence type="ECO:0000256" key="7">
    <source>
        <dbReference type="PIRNR" id="PIRNR004682"/>
    </source>
</evidence>
<sequence>MSKLIILDRDGVINQDSDSYIKTVEEWQPIPGSIEAIAKLSQAGYLIAVATNQSGIARGLFSEQTLQAMHEKLLSMVNDAKGKIECIVYCPHGPNDTCDCRKPQTGLIKKIESALKTSAINAWLVGDSLRDIEAARKAGCKPILVKSGKGLRTLKTYPAIEAEIYDDLADFAKVLLSQDH</sequence>
<evidence type="ECO:0000256" key="2">
    <source>
        <dbReference type="ARBA" id="ARBA00022490"/>
    </source>
</evidence>
<proteinExistence type="inferred from homology"/>
<dbReference type="Gene3D" id="3.40.50.1000">
    <property type="entry name" value="HAD superfamily/HAD-like"/>
    <property type="match status" value="1"/>
</dbReference>
<evidence type="ECO:0000256" key="6">
    <source>
        <dbReference type="ARBA" id="ARBA00031828"/>
    </source>
</evidence>
<dbReference type="InterPro" id="IPR036412">
    <property type="entry name" value="HAD-like_sf"/>
</dbReference>
<keyword evidence="2 7" id="KW-0963">Cytoplasm</keyword>
<evidence type="ECO:0000256" key="4">
    <source>
        <dbReference type="ARBA" id="ARBA00022801"/>
    </source>
</evidence>
<dbReference type="GO" id="GO:0034200">
    <property type="term" value="F:D-glycero-beta-D-manno-heptose 1,7-bisphosphate 7-phosphatase activity"/>
    <property type="evidence" value="ECO:0007669"/>
    <property type="project" value="UniProtKB-EC"/>
</dbReference>
<dbReference type="RefSeq" id="WP_215819852.1">
    <property type="nucleotide sequence ID" value="NZ_JAGSOY010000023.1"/>
</dbReference>
<comment type="subcellular location">
    <subcellularLocation>
        <location evidence="1 7">Cytoplasm</location>
    </subcellularLocation>
</comment>
<evidence type="ECO:0000256" key="1">
    <source>
        <dbReference type="ARBA" id="ARBA00004496"/>
    </source>
</evidence>
<evidence type="ECO:0000256" key="3">
    <source>
        <dbReference type="ARBA" id="ARBA00022723"/>
    </source>
</evidence>
<keyword evidence="4 7" id="KW-0378">Hydrolase</keyword>
<gene>
    <name evidence="8" type="primary">gmhB</name>
    <name evidence="8" type="ORF">KCG35_11545</name>
</gene>
<dbReference type="EC" id="3.1.3.-" evidence="7"/>
<dbReference type="Pfam" id="PF13242">
    <property type="entry name" value="Hydrolase_like"/>
    <property type="match status" value="1"/>
</dbReference>
<dbReference type="InterPro" id="IPR004446">
    <property type="entry name" value="Heptose_bisP_phosphatase"/>
</dbReference>
<accession>A0ABS5ZCA9</accession>